<name>A0AAD6CMH8_9EURO</name>
<evidence type="ECO:0000256" key="1">
    <source>
        <dbReference type="SAM" id="MobiDB-lite"/>
    </source>
</evidence>
<dbReference type="PANTHER" id="PTHR47785:SF4">
    <property type="entry name" value="ZN(II)2CYS6 TRANSCRIPTION FACTOR (EUROFUNG)"/>
    <property type="match status" value="1"/>
</dbReference>
<organism evidence="2 3">
    <name type="scientific">Penicillium frequentans</name>
    <dbReference type="NCBI Taxonomy" id="3151616"/>
    <lineage>
        <taxon>Eukaryota</taxon>
        <taxon>Fungi</taxon>
        <taxon>Dikarya</taxon>
        <taxon>Ascomycota</taxon>
        <taxon>Pezizomycotina</taxon>
        <taxon>Eurotiomycetes</taxon>
        <taxon>Eurotiomycetidae</taxon>
        <taxon>Eurotiales</taxon>
        <taxon>Aspergillaceae</taxon>
        <taxon>Penicillium</taxon>
    </lineage>
</organism>
<dbReference type="CDD" id="cd12148">
    <property type="entry name" value="fungal_TF_MHR"/>
    <property type="match status" value="1"/>
</dbReference>
<dbReference type="InterPro" id="IPR053181">
    <property type="entry name" value="EcdB-like_regulator"/>
</dbReference>
<feature type="compositionally biased region" description="Polar residues" evidence="1">
    <location>
        <begin position="23"/>
        <end position="42"/>
    </location>
</feature>
<sequence>MKWPPQRTNAEHSAAIALTNIARTSKTSEVSGKPSSHSNISQEAGAPINDTATSVKWRHTPAAHKLVMWPSIKILLHPHEYNQDYLMRSERQRKPTYTSDLRDVSFLAEDTILSTSSLAHGGAGGRSKSIPNETSIVHAEALTIDSCIEIDQSGVFKLSEKTSRRYYQSYLDHVHKLHPFLDEQELDLKVEAFIRCYSPPEPTSTTGINRCHAGIEAIKGPGHPSSPGQFVEPNIDNAIILLIFAVGAICDNESPISSPSMSPRTCCCHLPRIFGPVRQATLGDSTQTVNDVFSPAPLYCTQKDTVPLNESLHTPSKCSSFSASTSNFGEHGSRRMTDTGSEGGNATYQPVVPGLALYRVATATIGCLKGAFNLKYVQACLLAGIYAGQFADPFRSHVWISEAARACQLFLQRPLCKEGHTKELFNFAYWSCLQLESDLLAELDIPASGMSRYEYCVSLPKRRYPMNGPDGLISPSTIMMMYYYSQIQLQKIRNYVHTTLYEIKNQGQASCSPYVQKVQVVNLGLWRCSLPLPLQWEDTDGPAKDINAAHMRARYYRTEHILHLPLLYYALHYGKPGTWDKFNERISVDSQTDCTYTLETQLWLNYPSTEHMLSAMDSDTSNDSWKFPQHWVPPTFGLGELPPVVRRACKACVECAIQGLTAFDGIEGRLVVPNISGTAHEQFGYMLVLSATYNSSLSELVDHSTLDRLFKRTICFLLQSENNSPTLRADIRILEDIYSKLFRRPSTPTDT</sequence>
<dbReference type="EMBL" id="JAQIZZ010000008">
    <property type="protein sequence ID" value="KAJ5525848.1"/>
    <property type="molecule type" value="Genomic_DNA"/>
</dbReference>
<keyword evidence="3" id="KW-1185">Reference proteome</keyword>
<evidence type="ECO:0000313" key="2">
    <source>
        <dbReference type="EMBL" id="KAJ5525848.1"/>
    </source>
</evidence>
<proteinExistence type="predicted"/>
<reference evidence="2 3" key="1">
    <citation type="journal article" date="2023" name="IMA Fungus">
        <title>Comparative genomic study of the Penicillium genus elucidates a diverse pangenome and 15 lateral gene transfer events.</title>
        <authorList>
            <person name="Petersen C."/>
            <person name="Sorensen T."/>
            <person name="Nielsen M.R."/>
            <person name="Sondergaard T.E."/>
            <person name="Sorensen J.L."/>
            <person name="Fitzpatrick D.A."/>
            <person name="Frisvad J.C."/>
            <person name="Nielsen K.L."/>
        </authorList>
    </citation>
    <scope>NUCLEOTIDE SEQUENCE [LARGE SCALE GENOMIC DNA]</scope>
    <source>
        <strain evidence="2 3">IBT 35679</strain>
    </source>
</reference>
<accession>A0AAD6CMH8</accession>
<comment type="caution">
    <text evidence="2">The sequence shown here is derived from an EMBL/GenBank/DDBJ whole genome shotgun (WGS) entry which is preliminary data.</text>
</comment>
<gene>
    <name evidence="2" type="ORF">N7494_012498</name>
</gene>
<dbReference type="AlphaFoldDB" id="A0AAD6CMH8"/>
<evidence type="ECO:0000313" key="3">
    <source>
        <dbReference type="Proteomes" id="UP001220324"/>
    </source>
</evidence>
<dbReference type="Proteomes" id="UP001220324">
    <property type="component" value="Unassembled WGS sequence"/>
</dbReference>
<feature type="region of interest" description="Disordered" evidence="1">
    <location>
        <begin position="23"/>
        <end position="47"/>
    </location>
</feature>
<evidence type="ECO:0008006" key="4">
    <source>
        <dbReference type="Google" id="ProtNLM"/>
    </source>
</evidence>
<dbReference type="PANTHER" id="PTHR47785">
    <property type="entry name" value="ZN(II)2CYS6 TRANSCRIPTION FACTOR (EUROFUNG)-RELATED-RELATED"/>
    <property type="match status" value="1"/>
</dbReference>
<protein>
    <recommendedName>
        <fullName evidence="4">Transcription factor domain-containing protein</fullName>
    </recommendedName>
</protein>